<feature type="signal peptide" evidence="1">
    <location>
        <begin position="1"/>
        <end position="20"/>
    </location>
</feature>
<proteinExistence type="predicted"/>
<gene>
    <name evidence="2" type="ORF">JX265_013077</name>
</gene>
<evidence type="ECO:0008006" key="4">
    <source>
        <dbReference type="Google" id="ProtNLM"/>
    </source>
</evidence>
<sequence length="386" mass="39746">MKIYATAVLLASAWPTLVAALPSSSRSLNPSAPTGSSNVVTVSVCNTKYQYASKNCAPTTVTTITLPPKTITLTVSTTTTSTLAPIASVITATATRTATATVTGPTNTATVSTTATVVVTLSTTSTTTQTSAITASVITSTTTITITVPTPPGFTNVYDSSGLTNFMPMKRDELHIERSPKVPYNNYKYGKVVICTVSVQTKVTKTITETRTVIVTGPTQISTVVALTTTTLTSTVVPPDATVTSSTTLTSTTVLSLTTAVTSFITTTGAVTATNTSSVYAACQTNNILGPRIANGSYIVGSNPIDTTDIDFFVAPSAYDCCVACMNTPGCQYSQFYSTDSMQTTCVTISNATVCNPGTLAGYIAIAVNPPPANISVSNGACGVLH</sequence>
<accession>A0A9P9W946</accession>
<evidence type="ECO:0000256" key="1">
    <source>
        <dbReference type="SAM" id="SignalP"/>
    </source>
</evidence>
<comment type="caution">
    <text evidence="2">The sequence shown here is derived from an EMBL/GenBank/DDBJ whole genome shotgun (WGS) entry which is preliminary data.</text>
</comment>
<keyword evidence="1" id="KW-0732">Signal</keyword>
<reference evidence="2" key="1">
    <citation type="submission" date="2021-03" db="EMBL/GenBank/DDBJ databases">
        <title>Revisited historic fungal species revealed as producer of novel bioactive compounds through whole genome sequencing and comparative genomics.</title>
        <authorList>
            <person name="Vignolle G.A."/>
            <person name="Hochenegger N."/>
            <person name="Mach R.L."/>
            <person name="Mach-Aigner A.R."/>
            <person name="Javad Rahimi M."/>
            <person name="Salim K.A."/>
            <person name="Chan C.M."/>
            <person name="Lim L.B.L."/>
            <person name="Cai F."/>
            <person name="Druzhinina I.S."/>
            <person name="U'Ren J.M."/>
            <person name="Derntl C."/>
        </authorList>
    </citation>
    <scope>NUCLEOTIDE SEQUENCE</scope>
    <source>
        <strain evidence="2">TUCIM 5799</strain>
    </source>
</reference>
<evidence type="ECO:0000313" key="3">
    <source>
        <dbReference type="Proteomes" id="UP000829685"/>
    </source>
</evidence>
<dbReference type="EMBL" id="JAFIMR010000062">
    <property type="protein sequence ID" value="KAI1852224.1"/>
    <property type="molecule type" value="Genomic_DNA"/>
</dbReference>
<organism evidence="2 3">
    <name type="scientific">Neoarthrinium moseri</name>
    <dbReference type="NCBI Taxonomy" id="1658444"/>
    <lineage>
        <taxon>Eukaryota</taxon>
        <taxon>Fungi</taxon>
        <taxon>Dikarya</taxon>
        <taxon>Ascomycota</taxon>
        <taxon>Pezizomycotina</taxon>
        <taxon>Sordariomycetes</taxon>
        <taxon>Xylariomycetidae</taxon>
        <taxon>Amphisphaeriales</taxon>
        <taxon>Apiosporaceae</taxon>
        <taxon>Neoarthrinium</taxon>
    </lineage>
</organism>
<feature type="chain" id="PRO_5040252996" description="Apple domain-containing protein" evidence="1">
    <location>
        <begin position="21"/>
        <end position="386"/>
    </location>
</feature>
<protein>
    <recommendedName>
        <fullName evidence="4">Apple domain-containing protein</fullName>
    </recommendedName>
</protein>
<evidence type="ECO:0000313" key="2">
    <source>
        <dbReference type="EMBL" id="KAI1852224.1"/>
    </source>
</evidence>
<keyword evidence="3" id="KW-1185">Reference proteome</keyword>
<dbReference type="Proteomes" id="UP000829685">
    <property type="component" value="Unassembled WGS sequence"/>
</dbReference>
<dbReference type="AlphaFoldDB" id="A0A9P9W946"/>
<name>A0A9P9W946_9PEZI</name>